<dbReference type="InterPro" id="IPR004843">
    <property type="entry name" value="Calcineurin-like_PHP"/>
</dbReference>
<dbReference type="Gene3D" id="3.60.21.10">
    <property type="match status" value="1"/>
</dbReference>
<reference evidence="3 4" key="1">
    <citation type="submission" date="2023-07" db="EMBL/GenBank/DDBJ databases">
        <title>Sequencing the genomes of 1000 actinobacteria strains.</title>
        <authorList>
            <person name="Klenk H.-P."/>
        </authorList>
    </citation>
    <scope>NUCLEOTIDE SEQUENCE [LARGE SCALE GENOMIC DNA]</scope>
    <source>
        <strain evidence="3 4">DSM 44710</strain>
    </source>
</reference>
<feature type="domain" description="Calcineurin-like phosphoesterase" evidence="2">
    <location>
        <begin position="128"/>
        <end position="405"/>
    </location>
</feature>
<dbReference type="SUPFAM" id="SSF56300">
    <property type="entry name" value="Metallo-dependent phosphatases"/>
    <property type="match status" value="1"/>
</dbReference>
<dbReference type="InterPro" id="IPR029052">
    <property type="entry name" value="Metallo-depent_PP-like"/>
</dbReference>
<sequence length="515" mass="55803">MDLLCEPYLLDPRPGSVTVVWHTSEPGAVNAVLLGPADVLAAVTPATSADVRVVPAATTRLSRMREDAQSQAPGGPFEGVVERPVHRQLAVVEGLPEGRIAYRVMSGDVLSGVHTLRGAPAAGTPVRLLLTSDHQLGPMVPANLELAAETAGELDGVLFAGDMVNVVDRGSDWFDHTNGRAFFAAFGGRASWTAGGRTFTGAPIISSAPLYPTIGNHEVIGPWSMSETLDFQFNDAVPDDWDVSTYEAMFPVPASETDGPRWWARTIGDVYVVSLFGTEIWRPERPGTRGTYAERPEDRDSPERWGHGRFIFAPIGKRSPQYAFLVSALTSDEARDARYRVVMFHHPSHGLGFNSVPAYTDPVRAVTDDGIRYEYPLADDYVLRDLAPVFSAYYVNLVLNGHSHVWARFRDDAGVNWLETSNVGNTWGAYHKLSGRSRLAPDGPDYVRQGDPGGLEPVPPTVAPLTGPGGEPLPFVSSNEITVFTLLDSAAGVVRSYRYDTAAGGDVTLFDEFPL</sequence>
<evidence type="ECO:0000313" key="4">
    <source>
        <dbReference type="Proteomes" id="UP001240984"/>
    </source>
</evidence>
<dbReference type="InterPro" id="IPR039331">
    <property type="entry name" value="PAPs-like"/>
</dbReference>
<dbReference type="Pfam" id="PF00149">
    <property type="entry name" value="Metallophos"/>
    <property type="match status" value="1"/>
</dbReference>
<dbReference type="PANTHER" id="PTHR22953">
    <property type="entry name" value="ACID PHOSPHATASE RELATED"/>
    <property type="match status" value="1"/>
</dbReference>
<dbReference type="EMBL" id="JAUSRA010000001">
    <property type="protein sequence ID" value="MDP9796554.1"/>
    <property type="molecule type" value="Genomic_DNA"/>
</dbReference>
<keyword evidence="1" id="KW-0732">Signal</keyword>
<evidence type="ECO:0000259" key="2">
    <source>
        <dbReference type="Pfam" id="PF00149"/>
    </source>
</evidence>
<dbReference type="PANTHER" id="PTHR22953:SF153">
    <property type="entry name" value="PURPLE ACID PHOSPHATASE"/>
    <property type="match status" value="1"/>
</dbReference>
<name>A0ABT9MYM5_9ACTN</name>
<keyword evidence="4" id="KW-1185">Reference proteome</keyword>
<evidence type="ECO:0000256" key="1">
    <source>
        <dbReference type="ARBA" id="ARBA00022729"/>
    </source>
</evidence>
<dbReference type="RefSeq" id="WP_306833216.1">
    <property type="nucleotide sequence ID" value="NZ_JAUSRA010000001.1"/>
</dbReference>
<comment type="caution">
    <text evidence="3">The sequence shown here is derived from an EMBL/GenBank/DDBJ whole genome shotgun (WGS) entry which is preliminary data.</text>
</comment>
<dbReference type="Proteomes" id="UP001240984">
    <property type="component" value="Unassembled WGS sequence"/>
</dbReference>
<accession>A0ABT9MYM5</accession>
<proteinExistence type="predicted"/>
<protein>
    <recommendedName>
        <fullName evidence="2">Calcineurin-like phosphoesterase domain-containing protein</fullName>
    </recommendedName>
</protein>
<organism evidence="3 4">
    <name type="scientific">Catenuloplanes nepalensis</name>
    <dbReference type="NCBI Taxonomy" id="587533"/>
    <lineage>
        <taxon>Bacteria</taxon>
        <taxon>Bacillati</taxon>
        <taxon>Actinomycetota</taxon>
        <taxon>Actinomycetes</taxon>
        <taxon>Micromonosporales</taxon>
        <taxon>Micromonosporaceae</taxon>
        <taxon>Catenuloplanes</taxon>
    </lineage>
</organism>
<gene>
    <name evidence="3" type="ORF">J2S43_005066</name>
</gene>
<evidence type="ECO:0000313" key="3">
    <source>
        <dbReference type="EMBL" id="MDP9796554.1"/>
    </source>
</evidence>